<feature type="region of interest" description="Disordered" evidence="1">
    <location>
        <begin position="39"/>
        <end position="61"/>
    </location>
</feature>
<dbReference type="AlphaFoldDB" id="A0A8B1NZ12"/>
<dbReference type="EMBL" id="CP072931">
    <property type="protein sequence ID" value="QTZ95387.1"/>
    <property type="molecule type" value="Genomic_DNA"/>
</dbReference>
<reference evidence="2" key="2">
    <citation type="submission" date="2021-04" db="EMBL/GenBank/DDBJ databases">
        <authorList>
            <person name="Wen M.-L."/>
            <person name="Han X.-L."/>
            <person name="Xiong J."/>
        </authorList>
    </citation>
    <scope>NUCLEOTIDE SEQUENCE</scope>
    <source>
        <strain evidence="2">AGR0001</strain>
    </source>
</reference>
<protein>
    <submittedName>
        <fullName evidence="2">Uncharacterized protein</fullName>
    </submittedName>
</protein>
<proteinExistence type="predicted"/>
<keyword evidence="3" id="KW-1185">Reference proteome</keyword>
<evidence type="ECO:0000256" key="1">
    <source>
        <dbReference type="SAM" id="MobiDB-lite"/>
    </source>
</evidence>
<evidence type="ECO:0000313" key="3">
    <source>
        <dbReference type="Proteomes" id="UP000009036"/>
    </source>
</evidence>
<dbReference type="KEGG" id="sauh:SU9_031265"/>
<reference evidence="2" key="1">
    <citation type="journal article" date="2012" name="J. Bacteriol.">
        <title>Genome Sequence of Streptomyces auratus Strain AGR0001, a Phoslactomycin-Producing Actinomycete.</title>
        <authorList>
            <person name="Han X."/>
            <person name="Li M."/>
            <person name="Ding Z."/>
            <person name="Zhao J."/>
            <person name="Ji K."/>
            <person name="Wen M."/>
            <person name="Lu T."/>
        </authorList>
    </citation>
    <scope>NUCLEOTIDE SEQUENCE</scope>
    <source>
        <strain evidence="2">AGR0001</strain>
    </source>
</reference>
<dbReference type="Proteomes" id="UP000009036">
    <property type="component" value="Chromosome"/>
</dbReference>
<dbReference type="RefSeq" id="WP_144044162.1">
    <property type="nucleotide sequence ID" value="NZ_CP072931.1"/>
</dbReference>
<evidence type="ECO:0000313" key="2">
    <source>
        <dbReference type="EMBL" id="QTZ95387.1"/>
    </source>
</evidence>
<accession>A0A8B1NZ12</accession>
<gene>
    <name evidence="2" type="ORF">SU9_031265</name>
</gene>
<name>A0A8B1NZ12_9ACTN</name>
<organism evidence="2 3">
    <name type="scientific">Streptomyces auratus AGR0001</name>
    <dbReference type="NCBI Taxonomy" id="1160718"/>
    <lineage>
        <taxon>Bacteria</taxon>
        <taxon>Bacillati</taxon>
        <taxon>Actinomycetota</taxon>
        <taxon>Actinomycetes</taxon>
        <taxon>Kitasatosporales</taxon>
        <taxon>Streptomycetaceae</taxon>
        <taxon>Streptomyces</taxon>
    </lineage>
</organism>
<sequence>MVRGVRLRTEMQSAADTDSGFSTTVVCTFPIEVQDATGAPVAPAGRGLSRAGPWHRNSDRI</sequence>